<evidence type="ECO:0000313" key="3">
    <source>
        <dbReference type="EMBL" id="CAH0108286.1"/>
    </source>
</evidence>
<accession>A0A8J2WR32</accession>
<dbReference type="EMBL" id="CAKKLH010000282">
    <property type="protein sequence ID" value="CAH0108286.1"/>
    <property type="molecule type" value="Genomic_DNA"/>
</dbReference>
<feature type="region of interest" description="Disordered" evidence="2">
    <location>
        <begin position="1"/>
        <end position="36"/>
    </location>
</feature>
<gene>
    <name evidence="3" type="ORF">DGAL_LOCUS11657</name>
</gene>
<feature type="coiled-coil region" evidence="1">
    <location>
        <begin position="57"/>
        <end position="91"/>
    </location>
</feature>
<keyword evidence="4" id="KW-1185">Reference proteome</keyword>
<sequence>MEVTLDKFVGVTAATRTKPNDNDEGSGSGTESQDNAVLKAMIESLKETQTHAWTRESEKMKYENALLKLEIERLKEKVKTLKKKNPELLMSPSNVERNRPLLTKQQLIAKMKK</sequence>
<keyword evidence="1" id="KW-0175">Coiled coil</keyword>
<dbReference type="Proteomes" id="UP000789390">
    <property type="component" value="Unassembled WGS sequence"/>
</dbReference>
<comment type="caution">
    <text evidence="3">The sequence shown here is derived from an EMBL/GenBank/DDBJ whole genome shotgun (WGS) entry which is preliminary data.</text>
</comment>
<name>A0A8J2WR32_9CRUS</name>
<proteinExistence type="predicted"/>
<organism evidence="3 4">
    <name type="scientific">Daphnia galeata</name>
    <dbReference type="NCBI Taxonomy" id="27404"/>
    <lineage>
        <taxon>Eukaryota</taxon>
        <taxon>Metazoa</taxon>
        <taxon>Ecdysozoa</taxon>
        <taxon>Arthropoda</taxon>
        <taxon>Crustacea</taxon>
        <taxon>Branchiopoda</taxon>
        <taxon>Diplostraca</taxon>
        <taxon>Cladocera</taxon>
        <taxon>Anomopoda</taxon>
        <taxon>Daphniidae</taxon>
        <taxon>Daphnia</taxon>
    </lineage>
</organism>
<protein>
    <submittedName>
        <fullName evidence="3">Uncharacterized protein</fullName>
    </submittedName>
</protein>
<dbReference type="AlphaFoldDB" id="A0A8J2WR32"/>
<reference evidence="3" key="1">
    <citation type="submission" date="2021-11" db="EMBL/GenBank/DDBJ databases">
        <authorList>
            <person name="Schell T."/>
        </authorList>
    </citation>
    <scope>NUCLEOTIDE SEQUENCE</scope>
    <source>
        <strain evidence="3">M5</strain>
    </source>
</reference>
<evidence type="ECO:0000313" key="4">
    <source>
        <dbReference type="Proteomes" id="UP000789390"/>
    </source>
</evidence>
<evidence type="ECO:0000256" key="2">
    <source>
        <dbReference type="SAM" id="MobiDB-lite"/>
    </source>
</evidence>
<evidence type="ECO:0000256" key="1">
    <source>
        <dbReference type="SAM" id="Coils"/>
    </source>
</evidence>